<dbReference type="AlphaFoldDB" id="A0A7Z0D1F3"/>
<comment type="caution">
    <text evidence="15">The sequence shown here is derived from an EMBL/GenBank/DDBJ whole genome shotgun (WGS) entry which is preliminary data.</text>
</comment>
<keyword evidence="9" id="KW-0299">Galactose metabolism</keyword>
<evidence type="ECO:0000313" key="15">
    <source>
        <dbReference type="EMBL" id="NYI66162.1"/>
    </source>
</evidence>
<keyword evidence="5" id="KW-0547">Nucleotide-binding</keyword>
<keyword evidence="7" id="KW-0067">ATP-binding</keyword>
<dbReference type="GO" id="GO:0046872">
    <property type="term" value="F:metal ion binding"/>
    <property type="evidence" value="ECO:0007669"/>
    <property type="project" value="UniProtKB-KW"/>
</dbReference>
<gene>
    <name evidence="15" type="ORF">BJY26_000468</name>
</gene>
<evidence type="ECO:0000256" key="7">
    <source>
        <dbReference type="ARBA" id="ARBA00022840"/>
    </source>
</evidence>
<evidence type="ECO:0000256" key="2">
    <source>
        <dbReference type="ARBA" id="ARBA00022490"/>
    </source>
</evidence>
<dbReference type="PRINTS" id="PR00473">
    <property type="entry name" value="GALCTOKINASE"/>
</dbReference>
<dbReference type="InterPro" id="IPR019539">
    <property type="entry name" value="GalKase_N"/>
</dbReference>
<dbReference type="Gene3D" id="3.30.70.890">
    <property type="entry name" value="GHMP kinase, C-terminal domain"/>
    <property type="match status" value="1"/>
</dbReference>
<dbReference type="SUPFAM" id="SSF54211">
    <property type="entry name" value="Ribosomal protein S5 domain 2-like"/>
    <property type="match status" value="1"/>
</dbReference>
<evidence type="ECO:0000256" key="11">
    <source>
        <dbReference type="NCBIfam" id="TIGR00131"/>
    </source>
</evidence>
<evidence type="ECO:0000259" key="12">
    <source>
        <dbReference type="Pfam" id="PF00288"/>
    </source>
</evidence>
<dbReference type="Pfam" id="PF10509">
    <property type="entry name" value="GalKase_gal_bdg"/>
    <property type="match status" value="1"/>
</dbReference>
<dbReference type="FunFam" id="3.30.230.10:FF:000017">
    <property type="entry name" value="Galactokinase"/>
    <property type="match status" value="1"/>
</dbReference>
<keyword evidence="8" id="KW-0460">Magnesium</keyword>
<evidence type="ECO:0000313" key="16">
    <source>
        <dbReference type="Proteomes" id="UP000539111"/>
    </source>
</evidence>
<evidence type="ECO:0000256" key="9">
    <source>
        <dbReference type="ARBA" id="ARBA00023144"/>
    </source>
</evidence>
<keyword evidence="16" id="KW-1185">Reference proteome</keyword>
<evidence type="ECO:0000256" key="4">
    <source>
        <dbReference type="ARBA" id="ARBA00022723"/>
    </source>
</evidence>
<comment type="similarity">
    <text evidence="1">Belongs to the GHMP kinase family. GalK subfamily.</text>
</comment>
<evidence type="ECO:0000256" key="10">
    <source>
        <dbReference type="ARBA" id="ARBA00023277"/>
    </source>
</evidence>
<dbReference type="Pfam" id="PF00288">
    <property type="entry name" value="GHMP_kinases_N"/>
    <property type="match status" value="1"/>
</dbReference>
<dbReference type="FunFam" id="3.30.70.890:FF:000001">
    <property type="entry name" value="Galactokinase"/>
    <property type="match status" value="1"/>
</dbReference>
<feature type="domain" description="GHMP kinase N-terminal" evidence="12">
    <location>
        <begin position="98"/>
        <end position="180"/>
    </location>
</feature>
<evidence type="ECO:0000256" key="6">
    <source>
        <dbReference type="ARBA" id="ARBA00022777"/>
    </source>
</evidence>
<keyword evidence="4" id="KW-0479">Metal-binding</keyword>
<sequence>MTAPNAHETPVKRFAREFGAEPDGVWRAPGRVNVIGEHTDYNAGFVLPIAIPHGVTAAASRRSDDVLAVASAQFDGPAAQMRLDALEPSNASWHDHAAGVLWALRKGGHPVAGLSLLLDGDVPVGAGLSSSHALECAVALAANDLYSLGLSRDELARVTQRAENDYLGAPTGILDQSASLNCTAGHALFMDTADLSSRQVPFDLAAHSLELLVIDTRSPHRHSDGEYAARRAQCESAAAALGVDFLRTVTDPVVAAARLRAIVSDADDAELLIRRMRHVVTENARVQDVVALLESGADPRTIGPALTASHRSLQYDYEVTVPRLDTAVDAALSAGAHGARMTGGGFGGSVIALVDQAARAGIVTAVAEAFDGHEFARPEFFAVTAGPGASRLFLR</sequence>
<dbReference type="GO" id="GO:0005829">
    <property type="term" value="C:cytosol"/>
    <property type="evidence" value="ECO:0007669"/>
    <property type="project" value="TreeGrafter"/>
</dbReference>
<dbReference type="InterPro" id="IPR006204">
    <property type="entry name" value="GHMP_kinase_N_dom"/>
</dbReference>
<proteinExistence type="inferred from homology"/>
<dbReference type="InterPro" id="IPR006206">
    <property type="entry name" value="Mevalonate/galactokinase"/>
</dbReference>
<protein>
    <recommendedName>
        <fullName evidence="11">Galactokinase</fullName>
        <ecNumber evidence="11">2.7.1.6</ecNumber>
    </recommendedName>
</protein>
<dbReference type="PANTHER" id="PTHR10457">
    <property type="entry name" value="MEVALONATE KINASE/GALACTOKINASE"/>
    <property type="match status" value="1"/>
</dbReference>
<dbReference type="PRINTS" id="PR00959">
    <property type="entry name" value="MEVGALKINASE"/>
</dbReference>
<dbReference type="PROSITE" id="PS00106">
    <property type="entry name" value="GALACTOKINASE"/>
    <property type="match status" value="1"/>
</dbReference>
<evidence type="ECO:0000256" key="1">
    <source>
        <dbReference type="ARBA" id="ARBA00006566"/>
    </source>
</evidence>
<evidence type="ECO:0000256" key="8">
    <source>
        <dbReference type="ARBA" id="ARBA00022842"/>
    </source>
</evidence>
<organism evidence="15 16">
    <name type="scientific">Spelaeicoccus albus</name>
    <dbReference type="NCBI Taxonomy" id="1280376"/>
    <lineage>
        <taxon>Bacteria</taxon>
        <taxon>Bacillati</taxon>
        <taxon>Actinomycetota</taxon>
        <taxon>Actinomycetes</taxon>
        <taxon>Micrococcales</taxon>
        <taxon>Brevibacteriaceae</taxon>
        <taxon>Spelaeicoccus</taxon>
    </lineage>
</organism>
<dbReference type="PANTHER" id="PTHR10457:SF7">
    <property type="entry name" value="GALACTOKINASE-RELATED"/>
    <property type="match status" value="1"/>
</dbReference>
<feature type="domain" description="GHMP kinase C-terminal" evidence="13">
    <location>
        <begin position="297"/>
        <end position="371"/>
    </location>
</feature>
<dbReference type="InterPro" id="IPR020568">
    <property type="entry name" value="Ribosomal_Su5_D2-typ_SF"/>
</dbReference>
<dbReference type="Proteomes" id="UP000539111">
    <property type="component" value="Unassembled WGS sequence"/>
</dbReference>
<feature type="domain" description="Galactokinase N-terminal" evidence="14">
    <location>
        <begin position="12"/>
        <end position="61"/>
    </location>
</feature>
<keyword evidence="10" id="KW-0119">Carbohydrate metabolism</keyword>
<keyword evidence="2" id="KW-0963">Cytoplasm</keyword>
<name>A0A7Z0D1F3_9MICO</name>
<dbReference type="GO" id="GO:0004335">
    <property type="term" value="F:galactokinase activity"/>
    <property type="evidence" value="ECO:0007669"/>
    <property type="project" value="UniProtKB-UniRule"/>
</dbReference>
<dbReference type="InterPro" id="IPR019741">
    <property type="entry name" value="Galactokinase_CS"/>
</dbReference>
<dbReference type="InterPro" id="IPR036554">
    <property type="entry name" value="GHMP_kinase_C_sf"/>
</dbReference>
<dbReference type="EC" id="2.7.1.6" evidence="11"/>
<dbReference type="GO" id="GO:0005524">
    <property type="term" value="F:ATP binding"/>
    <property type="evidence" value="ECO:0007669"/>
    <property type="project" value="UniProtKB-UniRule"/>
</dbReference>
<dbReference type="RefSeq" id="WP_179425320.1">
    <property type="nucleotide sequence ID" value="NZ_JACBZP010000001.1"/>
</dbReference>
<evidence type="ECO:0000259" key="13">
    <source>
        <dbReference type="Pfam" id="PF08544"/>
    </source>
</evidence>
<dbReference type="EMBL" id="JACBZP010000001">
    <property type="protein sequence ID" value="NYI66162.1"/>
    <property type="molecule type" value="Genomic_DNA"/>
</dbReference>
<dbReference type="Pfam" id="PF08544">
    <property type="entry name" value="GHMP_kinases_C"/>
    <property type="match status" value="1"/>
</dbReference>
<evidence type="ECO:0000259" key="14">
    <source>
        <dbReference type="Pfam" id="PF10509"/>
    </source>
</evidence>
<dbReference type="InterPro" id="IPR013750">
    <property type="entry name" value="GHMP_kinase_C_dom"/>
</dbReference>
<evidence type="ECO:0000256" key="5">
    <source>
        <dbReference type="ARBA" id="ARBA00022741"/>
    </source>
</evidence>
<keyword evidence="6 15" id="KW-0418">Kinase</keyword>
<dbReference type="PIRSF" id="PIRSF000530">
    <property type="entry name" value="Galactokinase"/>
    <property type="match status" value="1"/>
</dbReference>
<dbReference type="InterPro" id="IPR014721">
    <property type="entry name" value="Ribsml_uS5_D2-typ_fold_subgr"/>
</dbReference>
<dbReference type="GO" id="GO:0006012">
    <property type="term" value="P:galactose metabolic process"/>
    <property type="evidence" value="ECO:0007669"/>
    <property type="project" value="UniProtKB-UniRule"/>
</dbReference>
<dbReference type="SUPFAM" id="SSF55060">
    <property type="entry name" value="GHMP Kinase, C-terminal domain"/>
    <property type="match status" value="1"/>
</dbReference>
<dbReference type="NCBIfam" id="TIGR00131">
    <property type="entry name" value="gal_kin"/>
    <property type="match status" value="1"/>
</dbReference>
<keyword evidence="3 15" id="KW-0808">Transferase</keyword>
<dbReference type="Gene3D" id="3.30.230.10">
    <property type="match status" value="1"/>
</dbReference>
<dbReference type="InterPro" id="IPR000705">
    <property type="entry name" value="Galactokinase"/>
</dbReference>
<evidence type="ECO:0000256" key="3">
    <source>
        <dbReference type="ARBA" id="ARBA00022679"/>
    </source>
</evidence>
<accession>A0A7Z0D1F3</accession>
<reference evidence="15 16" key="1">
    <citation type="submission" date="2020-07" db="EMBL/GenBank/DDBJ databases">
        <title>Sequencing the genomes of 1000 actinobacteria strains.</title>
        <authorList>
            <person name="Klenk H.-P."/>
        </authorList>
    </citation>
    <scope>NUCLEOTIDE SEQUENCE [LARGE SCALE GENOMIC DNA]</scope>
    <source>
        <strain evidence="15 16">DSM 26341</strain>
    </source>
</reference>